<proteinExistence type="predicted"/>
<sequence>MKQSNSPLSGKPALFWLQPLAGRMCWVHRGRRSGARSSWGEPRPGTQDSLPPARVHWRKVPLKWPCEPVRPLKGSALHSPHSQTLRKEASSAPPPASPVPWQTCRWLVLKAAKITFPGKCFHLQKRTLREILHTAEDFQLFKKQINLFVNKQACSSFHGLTISF</sequence>
<reference evidence="2 3" key="1">
    <citation type="journal article" date="2020" name="Nature">
        <title>Six reference-quality genomes reveal evolution of bat adaptations.</title>
        <authorList>
            <person name="Jebb D."/>
            <person name="Huang Z."/>
            <person name="Pippel M."/>
            <person name="Hughes G.M."/>
            <person name="Lavrichenko K."/>
            <person name="Devanna P."/>
            <person name="Winkler S."/>
            <person name="Jermiin L.S."/>
            <person name="Skirmuntt E.C."/>
            <person name="Katzourakis A."/>
            <person name="Burkitt-Gray L."/>
            <person name="Ray D.A."/>
            <person name="Sullivan K.A.M."/>
            <person name="Roscito J.G."/>
            <person name="Kirilenko B.M."/>
            <person name="Davalos L.M."/>
            <person name="Corthals A.P."/>
            <person name="Power M.L."/>
            <person name="Jones G."/>
            <person name="Ransome R.D."/>
            <person name="Dechmann D.K.N."/>
            <person name="Locatelli A.G."/>
            <person name="Puechmaille S.J."/>
            <person name="Fedrigo O."/>
            <person name="Jarvis E.D."/>
            <person name="Hiller M."/>
            <person name="Vernes S.C."/>
            <person name="Myers E.W."/>
            <person name="Teeling E.C."/>
        </authorList>
    </citation>
    <scope>NUCLEOTIDE SEQUENCE [LARGE SCALE GENOMIC DNA]</scope>
    <source>
        <strain evidence="2">MPipKuh1</strain>
        <tissue evidence="2">Flight muscle</tissue>
    </source>
</reference>
<evidence type="ECO:0000256" key="1">
    <source>
        <dbReference type="SAM" id="MobiDB-lite"/>
    </source>
</evidence>
<feature type="region of interest" description="Disordered" evidence="1">
    <location>
        <begin position="74"/>
        <end position="96"/>
    </location>
</feature>
<dbReference type="Proteomes" id="UP000558488">
    <property type="component" value="Unassembled WGS sequence"/>
</dbReference>
<keyword evidence="3" id="KW-1185">Reference proteome</keyword>
<dbReference type="EMBL" id="JACAGB010000004">
    <property type="protein sequence ID" value="KAF6366523.1"/>
    <property type="molecule type" value="Genomic_DNA"/>
</dbReference>
<protein>
    <submittedName>
        <fullName evidence="2">Uncharacterized protein</fullName>
    </submittedName>
</protein>
<comment type="caution">
    <text evidence="2">The sequence shown here is derived from an EMBL/GenBank/DDBJ whole genome shotgun (WGS) entry which is preliminary data.</text>
</comment>
<organism evidence="2 3">
    <name type="scientific">Pipistrellus kuhlii</name>
    <name type="common">Kuhl's pipistrelle</name>
    <dbReference type="NCBI Taxonomy" id="59472"/>
    <lineage>
        <taxon>Eukaryota</taxon>
        <taxon>Metazoa</taxon>
        <taxon>Chordata</taxon>
        <taxon>Craniata</taxon>
        <taxon>Vertebrata</taxon>
        <taxon>Euteleostomi</taxon>
        <taxon>Mammalia</taxon>
        <taxon>Eutheria</taxon>
        <taxon>Laurasiatheria</taxon>
        <taxon>Chiroptera</taxon>
        <taxon>Yangochiroptera</taxon>
        <taxon>Vespertilionidae</taxon>
        <taxon>Pipistrellus</taxon>
    </lineage>
</organism>
<accession>A0A7J7YWX4</accession>
<dbReference type="AlphaFoldDB" id="A0A7J7YWX4"/>
<name>A0A7J7YWX4_PIPKU</name>
<evidence type="ECO:0000313" key="3">
    <source>
        <dbReference type="Proteomes" id="UP000558488"/>
    </source>
</evidence>
<gene>
    <name evidence="2" type="ORF">mPipKuh1_009925</name>
</gene>
<evidence type="ECO:0000313" key="2">
    <source>
        <dbReference type="EMBL" id="KAF6366523.1"/>
    </source>
</evidence>
<feature type="region of interest" description="Disordered" evidence="1">
    <location>
        <begin position="33"/>
        <end position="52"/>
    </location>
</feature>